<dbReference type="PANTHER" id="PTHR12486:SF5">
    <property type="entry name" value="ADENOSINE 5'-MONOPHOSPHORAMIDASE HINT3"/>
    <property type="match status" value="1"/>
</dbReference>
<evidence type="ECO:0000256" key="2">
    <source>
        <dbReference type="ARBA" id="ARBA00022801"/>
    </source>
</evidence>
<dbReference type="InterPro" id="IPR036265">
    <property type="entry name" value="HIT-like_sf"/>
</dbReference>
<evidence type="ECO:0000313" key="14">
    <source>
        <dbReference type="EMBL" id="CAF1309390.1"/>
    </source>
</evidence>
<evidence type="ECO:0000313" key="17">
    <source>
        <dbReference type="EMBL" id="CAF3895378.1"/>
    </source>
</evidence>
<dbReference type="EMBL" id="CAJNOO010002965">
    <property type="protein sequence ID" value="CAF1309390.1"/>
    <property type="molecule type" value="Genomic_DNA"/>
</dbReference>
<feature type="domain" description="HIT" evidence="8">
    <location>
        <begin position="27"/>
        <end position="180"/>
    </location>
</feature>
<dbReference type="EMBL" id="CAJNOL010000470">
    <property type="protein sequence ID" value="CAF1079607.1"/>
    <property type="molecule type" value="Genomic_DNA"/>
</dbReference>
<name>A0A819H0D1_9BILA</name>
<evidence type="ECO:0000313" key="15">
    <source>
        <dbReference type="EMBL" id="CAF3663239.1"/>
    </source>
</evidence>
<dbReference type="EMBL" id="CAJOBD010002614">
    <property type="protein sequence ID" value="CAF3895378.1"/>
    <property type="molecule type" value="Genomic_DNA"/>
</dbReference>
<dbReference type="Proteomes" id="UP000663874">
    <property type="component" value="Unassembled WGS sequence"/>
</dbReference>
<dbReference type="SUPFAM" id="SSF54197">
    <property type="entry name" value="HIT-like"/>
    <property type="match status" value="1"/>
</dbReference>
<keyword evidence="19" id="KW-1185">Reference proteome</keyword>
<keyword evidence="1" id="KW-0547">Nucleotide-binding</keyword>
<dbReference type="EMBL" id="CAJOBE010000591">
    <property type="protein sequence ID" value="CAF3663239.1"/>
    <property type="molecule type" value="Genomic_DNA"/>
</dbReference>
<evidence type="ECO:0000313" key="16">
    <source>
        <dbReference type="EMBL" id="CAF3881499.1"/>
    </source>
</evidence>
<comment type="caution">
    <text evidence="17">The sequence shown here is derived from an EMBL/GenBank/DDBJ whole genome shotgun (WGS) entry which is preliminary data.</text>
</comment>
<dbReference type="EMBL" id="CAJNOT010000316">
    <property type="protein sequence ID" value="CAF0938260.1"/>
    <property type="molecule type" value="Genomic_DNA"/>
</dbReference>
<dbReference type="GO" id="GO:0000166">
    <property type="term" value="F:nucleotide binding"/>
    <property type="evidence" value="ECO:0007669"/>
    <property type="project" value="UniProtKB-KW"/>
</dbReference>
<comment type="similarity">
    <text evidence="4">Belongs to the HINT family.</text>
</comment>
<evidence type="ECO:0000313" key="12">
    <source>
        <dbReference type="EMBL" id="CAF1079607.1"/>
    </source>
</evidence>
<evidence type="ECO:0000256" key="1">
    <source>
        <dbReference type="ARBA" id="ARBA00022741"/>
    </source>
</evidence>
<evidence type="ECO:0000313" key="11">
    <source>
        <dbReference type="EMBL" id="CAF1074912.1"/>
    </source>
</evidence>
<sequence>MGAEQAKTRRKKGVIYSKENNEIVDCLFCRIVRGESPVNPLWYRDDQCAVFIPRGPAGRLHLLIVPLQHIQTIDTLTEEHRPLLEHMKKVAMEQLCVHAQHIGTVESPLLPLAPPPSHYAFNRGHLPVLLSSSEIVKDEKISMDPSFIFCFHRPPYNSIDHLHLHAIQKPFRSCWNRFMFAEHAPWHGSMHNVLLNLSSVNAKL</sequence>
<evidence type="ECO:0000313" key="13">
    <source>
        <dbReference type="EMBL" id="CAF1298664.1"/>
    </source>
</evidence>
<dbReference type="EMBL" id="CAJOAX010003940">
    <property type="protein sequence ID" value="CAF3881499.1"/>
    <property type="molecule type" value="Genomic_DNA"/>
</dbReference>
<dbReference type="EMBL" id="CAJNOL010000460">
    <property type="protein sequence ID" value="CAF1074912.1"/>
    <property type="molecule type" value="Genomic_DNA"/>
</dbReference>
<evidence type="ECO:0000256" key="3">
    <source>
        <dbReference type="ARBA" id="ARBA00024472"/>
    </source>
</evidence>
<dbReference type="PANTHER" id="PTHR12486">
    <property type="entry name" value="APRATAXIN-RELATED"/>
    <property type="match status" value="1"/>
</dbReference>
<evidence type="ECO:0000256" key="5">
    <source>
        <dbReference type="ARBA" id="ARBA00039802"/>
    </source>
</evidence>
<dbReference type="PROSITE" id="PS51084">
    <property type="entry name" value="HIT_2"/>
    <property type="match status" value="1"/>
</dbReference>
<dbReference type="AlphaFoldDB" id="A0A819H0D1"/>
<gene>
    <name evidence="15" type="ORF">FNK824_LOCUS6697</name>
    <name evidence="17" type="ORF">JBS370_LOCUS20587</name>
    <name evidence="11" type="ORF">JXQ802_LOCUS17883</name>
    <name evidence="12" type="ORF">JXQ802_LOCUS18119</name>
    <name evidence="16" type="ORF">OTI717_LOCUS22780</name>
    <name evidence="9" type="ORF">PYM288_LOCUS9196</name>
    <name evidence="14" type="ORF">RFH988_LOCUS30163</name>
    <name evidence="13" type="ORF">SEV965_LOCUS26164</name>
    <name evidence="10" type="ORF">ZHD862_LOCUS9320</name>
</gene>
<evidence type="ECO:0000256" key="4">
    <source>
        <dbReference type="ARBA" id="ARBA00025764"/>
    </source>
</evidence>
<comment type="catalytic activity">
    <reaction evidence="3">
        <text>adenosine 5'-phosphoramidate + H2O = NH4(+) + AMP</text>
        <dbReference type="Rhea" id="RHEA:67916"/>
        <dbReference type="ChEBI" id="CHEBI:15377"/>
        <dbReference type="ChEBI" id="CHEBI:28938"/>
        <dbReference type="ChEBI" id="CHEBI:57890"/>
        <dbReference type="ChEBI" id="CHEBI:456215"/>
    </reaction>
</comment>
<protein>
    <recommendedName>
        <fullName evidence="5">Adenosine 5'-monophosphoramidase HINT3</fullName>
    </recommendedName>
    <alternativeName>
        <fullName evidence="6">Histidine triad nucleotide-binding protein 3</fullName>
    </alternativeName>
</protein>
<evidence type="ECO:0000256" key="7">
    <source>
        <dbReference type="PROSITE-ProRule" id="PRU00464"/>
    </source>
</evidence>
<feature type="short sequence motif" description="Histidine triad motif" evidence="7">
    <location>
        <begin position="161"/>
        <end position="165"/>
    </location>
</feature>
<reference evidence="17" key="1">
    <citation type="submission" date="2021-02" db="EMBL/GenBank/DDBJ databases">
        <authorList>
            <person name="Nowell W R."/>
        </authorList>
    </citation>
    <scope>NUCLEOTIDE SEQUENCE</scope>
</reference>
<dbReference type="EMBL" id="CAJNOH010000130">
    <property type="protein sequence ID" value="CAF0894509.1"/>
    <property type="molecule type" value="Genomic_DNA"/>
</dbReference>
<dbReference type="Proteomes" id="UP000663882">
    <property type="component" value="Unassembled WGS sequence"/>
</dbReference>
<dbReference type="Proteomes" id="UP000663889">
    <property type="component" value="Unassembled WGS sequence"/>
</dbReference>
<organism evidence="17 18">
    <name type="scientific">Rotaria sordida</name>
    <dbReference type="NCBI Taxonomy" id="392033"/>
    <lineage>
        <taxon>Eukaryota</taxon>
        <taxon>Metazoa</taxon>
        <taxon>Spiralia</taxon>
        <taxon>Gnathifera</taxon>
        <taxon>Rotifera</taxon>
        <taxon>Eurotatoria</taxon>
        <taxon>Bdelloidea</taxon>
        <taxon>Philodinida</taxon>
        <taxon>Philodinidae</taxon>
        <taxon>Rotaria</taxon>
    </lineage>
</organism>
<dbReference type="Proteomes" id="UP000663854">
    <property type="component" value="Unassembled WGS sequence"/>
</dbReference>
<dbReference type="EMBL" id="CAJNOU010002188">
    <property type="protein sequence ID" value="CAF1298664.1"/>
    <property type="molecule type" value="Genomic_DNA"/>
</dbReference>
<keyword evidence="2" id="KW-0378">Hydrolase</keyword>
<evidence type="ECO:0000313" key="19">
    <source>
        <dbReference type="Proteomes" id="UP000663870"/>
    </source>
</evidence>
<dbReference type="Gene3D" id="3.30.428.10">
    <property type="entry name" value="HIT-like"/>
    <property type="match status" value="1"/>
</dbReference>
<evidence type="ECO:0000259" key="8">
    <source>
        <dbReference type="PROSITE" id="PS51084"/>
    </source>
</evidence>
<dbReference type="Proteomes" id="UP000663870">
    <property type="component" value="Unassembled WGS sequence"/>
</dbReference>
<dbReference type="Proteomes" id="UP000663823">
    <property type="component" value="Unassembled WGS sequence"/>
</dbReference>
<accession>A0A819H0D1</accession>
<dbReference type="Pfam" id="PF11969">
    <property type="entry name" value="DcpS_C"/>
    <property type="match status" value="1"/>
</dbReference>
<dbReference type="OrthoDB" id="1915375at2759"/>
<dbReference type="Proteomes" id="UP000663836">
    <property type="component" value="Unassembled WGS sequence"/>
</dbReference>
<evidence type="ECO:0000313" key="10">
    <source>
        <dbReference type="EMBL" id="CAF0938260.1"/>
    </source>
</evidence>
<dbReference type="InterPro" id="IPR011146">
    <property type="entry name" value="HIT-like"/>
</dbReference>
<evidence type="ECO:0000256" key="6">
    <source>
        <dbReference type="ARBA" id="ARBA00042361"/>
    </source>
</evidence>
<dbReference type="GO" id="GO:0016787">
    <property type="term" value="F:hydrolase activity"/>
    <property type="evidence" value="ECO:0007669"/>
    <property type="project" value="UniProtKB-KW"/>
</dbReference>
<proteinExistence type="inferred from homology"/>
<evidence type="ECO:0000313" key="18">
    <source>
        <dbReference type="Proteomes" id="UP000663836"/>
    </source>
</evidence>
<evidence type="ECO:0000313" key="9">
    <source>
        <dbReference type="EMBL" id="CAF0894509.1"/>
    </source>
</evidence>
<dbReference type="Proteomes" id="UP000663864">
    <property type="component" value="Unassembled WGS sequence"/>
</dbReference>